<proteinExistence type="predicted"/>
<protein>
    <submittedName>
        <fullName evidence="1">Uncharacterized protein</fullName>
    </submittedName>
</protein>
<comment type="caution">
    <text evidence="1">The sequence shown here is derived from an EMBL/GenBank/DDBJ whole genome shotgun (WGS) entry which is preliminary data.</text>
</comment>
<dbReference type="RefSeq" id="WP_273942057.1">
    <property type="nucleotide sequence ID" value="NZ_CP097263.1"/>
</dbReference>
<dbReference type="Proteomes" id="UP001589810">
    <property type="component" value="Unassembled WGS sequence"/>
</dbReference>
<dbReference type="EMBL" id="JBHLUD010000002">
    <property type="protein sequence ID" value="MFC0541909.1"/>
    <property type="molecule type" value="Genomic_DNA"/>
</dbReference>
<sequence>MSSADTPELLADIVEFPWNGVLTSRFDPALEPAFTASWRRVRSIGVPQLGRNSRSATELQVRHLFGGTFLPEDERPPSDLVAEVEATAQANESLGLLAERLITPRGVVVIDGYAIGDWLTTKDLFVFLSRLDVDQAHLLSVTPELLKDRFIGAAVQRGLLRTHVDGFAQVLRDAVADGRLDLTAVRRGAGGRRLIPAGKGFVELDVGTWNQVISAARPIDTSLLEPFPAASEAIDYERFRNLIGYSDGVLPFKAVASGYKLRRDFEDTMLQRVTRRLADFSTLNPIIVSGQTAAGKSLGLCGLALDVARSGQAAVLHQARRGDRPTAAAVEQFAVWAEEAAGLPTLLIWDGMVDDDEYYSLQKRLRARGRRVLIVGSNYRALGNRDRYVLVDINLSKAEVVKARKWLGRFGLELPQGVGTGVDSSFLALLYRLVPDSKFSIERGLTREARHYEAAFERLAKESTPEGIPLTTLAQALADAGYDINRLRPSERPNEDLHDLPFSDRSTAEQLTAIVLVAGKWGLTVPLELVLRVIGRDGWVHLAEIVAHFDLFRWEEEPDGEQVLGVRTQLEAELLAREDLSTEAEISVICEMIESLRPDQSNRGGAEVDFIVALVDKIGHNSLDVPRYSWHWLEVAVAFKNLREKLGRAQHRLVLAEANLTRESVKRGQNDPQNDKAARLALLVDTQHLLEETIENGQLPGQAKRNLLVELGGTVGAQVYEQASTASSAHLSALMREVTRPLLAARQLDPEDYHPVDVVAWSTSKALENVALEDTVRVDLLANVAASLDSVDEGGLSPGQRALYDSRRREVGRLLNDPVVEQRHLESLESNNDPAAFYFLARLDAGKGREGKEAAVRRLRDAAPEVREDWRCCRLLLDLFWELKTGNKFLRREREALAFSQQDWSDCVQLVQSMSSTVSFDRYRMEFLHGLALFHLGQYRRSETVFKDLDQRTVELSSRVVTTYLASTETGEPQLHSGRVTWISPDGRRGKVWLDNLAIEMAFIPKRFTGSELPQRGDTLPDFHIAFNMRGALADPARGPRRPEGGQRHVG</sequence>
<evidence type="ECO:0000313" key="2">
    <source>
        <dbReference type="Proteomes" id="UP001589810"/>
    </source>
</evidence>
<name>A0ABV6MNQ3_9PSEU</name>
<gene>
    <name evidence="1" type="ORF">ACFFH7_10485</name>
</gene>
<evidence type="ECO:0000313" key="1">
    <source>
        <dbReference type="EMBL" id="MFC0541909.1"/>
    </source>
</evidence>
<accession>A0ABV6MNQ3</accession>
<organism evidence="1 2">
    <name type="scientific">Kutzneria chonburiensis</name>
    <dbReference type="NCBI Taxonomy" id="1483604"/>
    <lineage>
        <taxon>Bacteria</taxon>
        <taxon>Bacillati</taxon>
        <taxon>Actinomycetota</taxon>
        <taxon>Actinomycetes</taxon>
        <taxon>Pseudonocardiales</taxon>
        <taxon>Pseudonocardiaceae</taxon>
        <taxon>Kutzneria</taxon>
    </lineage>
</organism>
<keyword evidence="2" id="KW-1185">Reference proteome</keyword>
<reference evidence="1 2" key="1">
    <citation type="submission" date="2024-09" db="EMBL/GenBank/DDBJ databases">
        <authorList>
            <person name="Sun Q."/>
            <person name="Mori K."/>
        </authorList>
    </citation>
    <scope>NUCLEOTIDE SEQUENCE [LARGE SCALE GENOMIC DNA]</scope>
    <source>
        <strain evidence="1 2">TBRC 1432</strain>
    </source>
</reference>